<evidence type="ECO:0000313" key="1">
    <source>
        <dbReference type="EMBL" id="RVX75371.1"/>
    </source>
</evidence>
<comment type="caution">
    <text evidence="1">The sequence shown here is derived from an EMBL/GenBank/DDBJ whole genome shotgun (WGS) entry which is preliminary data.</text>
</comment>
<dbReference type="OrthoDB" id="3983163at2759"/>
<organism evidence="1 2">
    <name type="scientific">Exophiala mesophila</name>
    <name type="common">Black yeast-like fungus</name>
    <dbReference type="NCBI Taxonomy" id="212818"/>
    <lineage>
        <taxon>Eukaryota</taxon>
        <taxon>Fungi</taxon>
        <taxon>Dikarya</taxon>
        <taxon>Ascomycota</taxon>
        <taxon>Pezizomycotina</taxon>
        <taxon>Eurotiomycetes</taxon>
        <taxon>Chaetothyriomycetidae</taxon>
        <taxon>Chaetothyriales</taxon>
        <taxon>Herpotrichiellaceae</taxon>
        <taxon>Exophiala</taxon>
    </lineage>
</organism>
<sequence length="138" mass="16185">MAPPEHPFPVSKLEQKIHTYTVDMKEKNRKLGDFDLKRDCELFELIQYSCTTPDQMYQQRVNSADGKGQMECYPFARLFRRCKKGNQEFNVETTAWEGELAWKPPKIAASATSITNNMDSLESQNTLQKYWSYFWSPK</sequence>
<evidence type="ECO:0000313" key="2">
    <source>
        <dbReference type="Proteomes" id="UP000288859"/>
    </source>
</evidence>
<dbReference type="Proteomes" id="UP000288859">
    <property type="component" value="Unassembled WGS sequence"/>
</dbReference>
<dbReference type="EMBL" id="NAJM01000002">
    <property type="protein sequence ID" value="RVX75371.1"/>
    <property type="molecule type" value="Genomic_DNA"/>
</dbReference>
<name>A0A438NI25_EXOME</name>
<dbReference type="AlphaFoldDB" id="A0A438NI25"/>
<accession>A0A438NI25</accession>
<dbReference type="Pfam" id="PF11093">
    <property type="entry name" value="Mitochondr_Som1"/>
    <property type="match status" value="1"/>
</dbReference>
<dbReference type="InterPro" id="IPR024645">
    <property type="entry name" value="Mitochondr_Som1"/>
</dbReference>
<proteinExistence type="predicted"/>
<dbReference type="VEuPathDB" id="FungiDB:PV10_00206"/>
<reference evidence="1 2" key="1">
    <citation type="submission" date="2017-03" db="EMBL/GenBank/DDBJ databases">
        <title>Genomes of endolithic fungi from Antarctica.</title>
        <authorList>
            <person name="Coleine C."/>
            <person name="Masonjones S."/>
            <person name="Stajich J.E."/>
        </authorList>
    </citation>
    <scope>NUCLEOTIDE SEQUENCE [LARGE SCALE GENOMIC DNA]</scope>
    <source>
        <strain evidence="1 2">CCFEE 6314</strain>
    </source>
</reference>
<dbReference type="GO" id="GO:0042720">
    <property type="term" value="C:mitochondrial inner membrane peptidase complex"/>
    <property type="evidence" value="ECO:0007669"/>
    <property type="project" value="InterPro"/>
</dbReference>
<protein>
    <submittedName>
        <fullName evidence="1">Uncharacterized protein</fullName>
    </submittedName>
</protein>
<gene>
    <name evidence="1" type="ORF">B0A52_00724</name>
</gene>